<dbReference type="InterPro" id="IPR050285">
    <property type="entry name" value="STE20_Ser/Thr_kinase"/>
</dbReference>
<dbReference type="Gene3D" id="1.10.510.10">
    <property type="entry name" value="Transferase(Phosphotransferase) domain 1"/>
    <property type="match status" value="1"/>
</dbReference>
<proteinExistence type="predicted"/>
<gene>
    <name evidence="2" type="ORF">R5R35_011433</name>
</gene>
<protein>
    <recommendedName>
        <fullName evidence="1">Protein kinase domain-containing protein</fullName>
    </recommendedName>
</protein>
<dbReference type="GO" id="GO:0000165">
    <property type="term" value="P:MAPK cascade"/>
    <property type="evidence" value="ECO:0007669"/>
    <property type="project" value="TreeGrafter"/>
</dbReference>
<dbReference type="SUPFAM" id="SSF56112">
    <property type="entry name" value="Protein kinase-like (PK-like)"/>
    <property type="match status" value="1"/>
</dbReference>
<evidence type="ECO:0000313" key="3">
    <source>
        <dbReference type="Proteomes" id="UP001378592"/>
    </source>
</evidence>
<feature type="domain" description="Protein kinase" evidence="1">
    <location>
        <begin position="3"/>
        <end position="262"/>
    </location>
</feature>
<dbReference type="PANTHER" id="PTHR48015">
    <property type="entry name" value="SERINE/THREONINE-PROTEIN KINASE TAO"/>
    <property type="match status" value="1"/>
</dbReference>
<dbReference type="PANTHER" id="PTHR48015:SF16">
    <property type="entry name" value="SERINE_THREONINE-PROTEIN KINASE SULU"/>
    <property type="match status" value="1"/>
</dbReference>
<dbReference type="GO" id="GO:0005524">
    <property type="term" value="F:ATP binding"/>
    <property type="evidence" value="ECO:0007669"/>
    <property type="project" value="InterPro"/>
</dbReference>
<dbReference type="GO" id="GO:0043408">
    <property type="term" value="P:regulation of MAPK cascade"/>
    <property type="evidence" value="ECO:0007669"/>
    <property type="project" value="TreeGrafter"/>
</dbReference>
<comment type="caution">
    <text evidence="2">The sequence shown here is derived from an EMBL/GenBank/DDBJ whole genome shotgun (WGS) entry which is preliminary data.</text>
</comment>
<dbReference type="EMBL" id="JAZDUA010000450">
    <property type="protein sequence ID" value="KAK7792433.1"/>
    <property type="molecule type" value="Genomic_DNA"/>
</dbReference>
<dbReference type="AlphaFoldDB" id="A0AAN9V6E5"/>
<dbReference type="PROSITE" id="PS50011">
    <property type="entry name" value="PROTEIN_KINASE_DOM"/>
    <property type="match status" value="1"/>
</dbReference>
<organism evidence="2 3">
    <name type="scientific">Gryllus longicercus</name>
    <dbReference type="NCBI Taxonomy" id="2509291"/>
    <lineage>
        <taxon>Eukaryota</taxon>
        <taxon>Metazoa</taxon>
        <taxon>Ecdysozoa</taxon>
        <taxon>Arthropoda</taxon>
        <taxon>Hexapoda</taxon>
        <taxon>Insecta</taxon>
        <taxon>Pterygota</taxon>
        <taxon>Neoptera</taxon>
        <taxon>Polyneoptera</taxon>
        <taxon>Orthoptera</taxon>
        <taxon>Ensifera</taxon>
        <taxon>Gryllidea</taxon>
        <taxon>Grylloidea</taxon>
        <taxon>Gryllidae</taxon>
        <taxon>Gryllinae</taxon>
        <taxon>Gryllus</taxon>
    </lineage>
</organism>
<dbReference type="Proteomes" id="UP001378592">
    <property type="component" value="Unassembled WGS sequence"/>
</dbReference>
<dbReference type="GO" id="GO:0004674">
    <property type="term" value="F:protein serine/threonine kinase activity"/>
    <property type="evidence" value="ECO:0007669"/>
    <property type="project" value="TreeGrafter"/>
</dbReference>
<sequence>MTPAVDKHVGSEFAGFTFFARSHPGELCGSNGLPLTPNSITIYGRGQYLKTISHPNLCSYLDIIRGKHERTMVVSQYHMESVATKQLQLKDLSKFAFQTVKALCHLNEHNIVHRNLSPENMLLNDDGNLQLFNYGLYYMTDGGANVSFPIGHPKYTAPEVYLGGRNRRSGPKVDVWSLGMILAELALQKEFWADLKLPQIMRKVLSLLHCNGKVFERLAREHSCLETYQDLPTDLRDFISLCLNINIHHRPTPHQLQDHTFVLAGQEENVTEIRQKAVTNKHPLLERQLKELYHLWHLAGGDVQTELKKQGLIRTKAPILTLPE</sequence>
<dbReference type="Pfam" id="PF00069">
    <property type="entry name" value="Pkinase"/>
    <property type="match status" value="1"/>
</dbReference>
<dbReference type="GO" id="GO:0048812">
    <property type="term" value="P:neuron projection morphogenesis"/>
    <property type="evidence" value="ECO:0007669"/>
    <property type="project" value="TreeGrafter"/>
</dbReference>
<evidence type="ECO:0000259" key="1">
    <source>
        <dbReference type="PROSITE" id="PS50011"/>
    </source>
</evidence>
<dbReference type="GO" id="GO:0005737">
    <property type="term" value="C:cytoplasm"/>
    <property type="evidence" value="ECO:0007669"/>
    <property type="project" value="TreeGrafter"/>
</dbReference>
<accession>A0AAN9V6E5</accession>
<keyword evidence="3" id="KW-1185">Reference proteome</keyword>
<evidence type="ECO:0000313" key="2">
    <source>
        <dbReference type="EMBL" id="KAK7792433.1"/>
    </source>
</evidence>
<reference evidence="2 3" key="1">
    <citation type="submission" date="2024-03" db="EMBL/GenBank/DDBJ databases">
        <title>The genome assembly and annotation of the cricket Gryllus longicercus Weissman &amp; Gray.</title>
        <authorList>
            <person name="Szrajer S."/>
            <person name="Gray D."/>
            <person name="Ylla G."/>
        </authorList>
    </citation>
    <scope>NUCLEOTIDE SEQUENCE [LARGE SCALE GENOMIC DNA]</scope>
    <source>
        <strain evidence="2">DAG 2021-001</strain>
        <tissue evidence="2">Whole body minus gut</tissue>
    </source>
</reference>
<dbReference type="InterPro" id="IPR011009">
    <property type="entry name" value="Kinase-like_dom_sf"/>
</dbReference>
<name>A0AAN9V6E5_9ORTH</name>
<dbReference type="InterPro" id="IPR000719">
    <property type="entry name" value="Prot_kinase_dom"/>
</dbReference>